<dbReference type="KEGG" id="rama:IDM48_09955"/>
<dbReference type="GO" id="GO:0003700">
    <property type="term" value="F:DNA-binding transcription factor activity"/>
    <property type="evidence" value="ECO:0007669"/>
    <property type="project" value="TreeGrafter"/>
</dbReference>
<keyword evidence="7" id="KW-1185">Reference proteome</keyword>
<dbReference type="AlphaFoldDB" id="A0A7H2BJ22"/>
<feature type="DNA-binding region" description="H-T-H motif" evidence="4">
    <location>
        <begin position="37"/>
        <end position="56"/>
    </location>
</feature>
<evidence type="ECO:0000256" key="3">
    <source>
        <dbReference type="ARBA" id="ARBA00023163"/>
    </source>
</evidence>
<keyword evidence="2 4" id="KW-0238">DNA-binding</keyword>
<feature type="domain" description="HTH tetR-type" evidence="5">
    <location>
        <begin position="14"/>
        <end position="74"/>
    </location>
</feature>
<accession>A0A7H2BJ22</accession>
<dbReference type="InterPro" id="IPR001647">
    <property type="entry name" value="HTH_TetR"/>
</dbReference>
<evidence type="ECO:0000256" key="1">
    <source>
        <dbReference type="ARBA" id="ARBA00023015"/>
    </source>
</evidence>
<dbReference type="Pfam" id="PF00440">
    <property type="entry name" value="TetR_N"/>
    <property type="match status" value="1"/>
</dbReference>
<dbReference type="SUPFAM" id="SSF46689">
    <property type="entry name" value="Homeodomain-like"/>
    <property type="match status" value="1"/>
</dbReference>
<dbReference type="PANTHER" id="PTHR30055">
    <property type="entry name" value="HTH-TYPE TRANSCRIPTIONAL REGULATOR RUTR"/>
    <property type="match status" value="1"/>
</dbReference>
<gene>
    <name evidence="6" type="ORF">IDM48_09955</name>
</gene>
<dbReference type="Proteomes" id="UP000516421">
    <property type="component" value="Chromosome"/>
</dbReference>
<proteinExistence type="predicted"/>
<dbReference type="PANTHER" id="PTHR30055:SF238">
    <property type="entry name" value="MYCOFACTOCIN BIOSYNTHESIS TRANSCRIPTIONAL REGULATOR MFTR-RELATED"/>
    <property type="match status" value="1"/>
</dbReference>
<reference evidence="6 7" key="1">
    <citation type="submission" date="2020-09" db="EMBL/GenBank/DDBJ databases">
        <title>Investigation of environmental microbe.</title>
        <authorList>
            <person name="Ou Y."/>
            <person name="Kang Q."/>
        </authorList>
    </citation>
    <scope>NUCLEOTIDE SEQUENCE [LARGE SCALE GENOMIC DNA]</scope>
    <source>
        <strain evidence="6 7">KJZ-9</strain>
    </source>
</reference>
<name>A0A7H2BJ22_9MICC</name>
<evidence type="ECO:0000256" key="4">
    <source>
        <dbReference type="PROSITE-ProRule" id="PRU00335"/>
    </source>
</evidence>
<dbReference type="PROSITE" id="PS50977">
    <property type="entry name" value="HTH_TETR_2"/>
    <property type="match status" value="1"/>
</dbReference>
<organism evidence="6 7">
    <name type="scientific">Rothia amarae</name>
    <dbReference type="NCBI Taxonomy" id="169480"/>
    <lineage>
        <taxon>Bacteria</taxon>
        <taxon>Bacillati</taxon>
        <taxon>Actinomycetota</taxon>
        <taxon>Actinomycetes</taxon>
        <taxon>Micrococcales</taxon>
        <taxon>Micrococcaceae</taxon>
        <taxon>Rothia</taxon>
    </lineage>
</organism>
<keyword evidence="1" id="KW-0805">Transcription regulation</keyword>
<protein>
    <submittedName>
        <fullName evidence="6">Helix-turn-helix transcriptional regulator</fullName>
    </submittedName>
</protein>
<evidence type="ECO:0000256" key="2">
    <source>
        <dbReference type="ARBA" id="ARBA00023125"/>
    </source>
</evidence>
<dbReference type="GO" id="GO:0000976">
    <property type="term" value="F:transcription cis-regulatory region binding"/>
    <property type="evidence" value="ECO:0007669"/>
    <property type="project" value="TreeGrafter"/>
</dbReference>
<sequence>MQNCEPTLRERRRERTWKAIHEAAVALVKKNGLKQTTTDEIAERAGISSRTFFNYFATKEDAVLGLREPQITPAMIQADQARQQSYVFDRVVHLLLGVVVESIPATEHRRYRELGKKYPEFRTRFKVYLLKCERVVEDFLRTIDWQDFAANNRRGPFRFLEEGAEVNQEYWGKARASVTIASAILRYMDFSQGLPEGEARDQVVRESVDLFRDLLRED</sequence>
<dbReference type="EMBL" id="CP061538">
    <property type="protein sequence ID" value="QNV39668.1"/>
    <property type="molecule type" value="Genomic_DNA"/>
</dbReference>
<dbReference type="PROSITE" id="PS01081">
    <property type="entry name" value="HTH_TETR_1"/>
    <property type="match status" value="1"/>
</dbReference>
<keyword evidence="3" id="KW-0804">Transcription</keyword>
<evidence type="ECO:0000259" key="5">
    <source>
        <dbReference type="PROSITE" id="PS50977"/>
    </source>
</evidence>
<dbReference type="Gene3D" id="1.10.357.10">
    <property type="entry name" value="Tetracycline Repressor, domain 2"/>
    <property type="match status" value="1"/>
</dbReference>
<evidence type="ECO:0000313" key="7">
    <source>
        <dbReference type="Proteomes" id="UP000516421"/>
    </source>
</evidence>
<dbReference type="InterPro" id="IPR050109">
    <property type="entry name" value="HTH-type_TetR-like_transc_reg"/>
</dbReference>
<dbReference type="RefSeq" id="WP_190617223.1">
    <property type="nucleotide sequence ID" value="NZ_CP061538.1"/>
</dbReference>
<evidence type="ECO:0000313" key="6">
    <source>
        <dbReference type="EMBL" id="QNV39668.1"/>
    </source>
</evidence>
<dbReference type="InterPro" id="IPR023772">
    <property type="entry name" value="DNA-bd_HTH_TetR-type_CS"/>
</dbReference>
<dbReference type="PRINTS" id="PR00455">
    <property type="entry name" value="HTHTETR"/>
</dbReference>
<dbReference type="InterPro" id="IPR009057">
    <property type="entry name" value="Homeodomain-like_sf"/>
</dbReference>